<evidence type="ECO:0000256" key="1">
    <source>
        <dbReference type="SAM" id="MobiDB-lite"/>
    </source>
</evidence>
<reference evidence="5" key="1">
    <citation type="journal article" date="2023" name="Commun. Biol.">
        <title>Genome analysis of Parmales, the sister group of diatoms, reveals the evolutionary specialization of diatoms from phago-mixotrophs to photoautotrophs.</title>
        <authorList>
            <person name="Ban H."/>
            <person name="Sato S."/>
            <person name="Yoshikawa S."/>
            <person name="Yamada K."/>
            <person name="Nakamura Y."/>
            <person name="Ichinomiya M."/>
            <person name="Sato N."/>
            <person name="Blanc-Mathieu R."/>
            <person name="Endo H."/>
            <person name="Kuwata A."/>
            <person name="Ogata H."/>
        </authorList>
    </citation>
    <scope>NUCLEOTIDE SEQUENCE [LARGE SCALE GENOMIC DNA]</scope>
</reference>
<comment type="caution">
    <text evidence="4">The sequence shown here is derived from an EMBL/GenBank/DDBJ whole genome shotgun (WGS) entry which is preliminary data.</text>
</comment>
<dbReference type="Pfam" id="PF04577">
    <property type="entry name" value="Glyco_transf_61"/>
    <property type="match status" value="1"/>
</dbReference>
<name>A0A9W7GBB7_9STRA</name>
<dbReference type="OrthoDB" id="190360at2759"/>
<protein>
    <recommendedName>
        <fullName evidence="3">Glycosyltransferase 61 catalytic domain-containing protein</fullName>
    </recommendedName>
</protein>
<gene>
    <name evidence="4" type="ORF">TrCOL_g10231</name>
</gene>
<dbReference type="GO" id="GO:0016757">
    <property type="term" value="F:glycosyltransferase activity"/>
    <property type="evidence" value="ECO:0007669"/>
    <property type="project" value="InterPro"/>
</dbReference>
<organism evidence="4 5">
    <name type="scientific">Triparma columacea</name>
    <dbReference type="NCBI Taxonomy" id="722753"/>
    <lineage>
        <taxon>Eukaryota</taxon>
        <taxon>Sar</taxon>
        <taxon>Stramenopiles</taxon>
        <taxon>Ochrophyta</taxon>
        <taxon>Bolidophyceae</taxon>
        <taxon>Parmales</taxon>
        <taxon>Triparmaceae</taxon>
        <taxon>Triparma</taxon>
    </lineage>
</organism>
<keyword evidence="5" id="KW-1185">Reference proteome</keyword>
<proteinExistence type="predicted"/>
<dbReference type="AlphaFoldDB" id="A0A9W7GBB7"/>
<feature type="compositionally biased region" description="Basic and acidic residues" evidence="1">
    <location>
        <begin position="64"/>
        <end position="76"/>
    </location>
</feature>
<accession>A0A9W7GBB7</accession>
<sequence>MRRCPSTIRDQVAIVIAFAIACVVVQLNFVQEYQSLEPTSITYPTTTTTRPSGDALGSEILRQQQEHERRPRDQHEQQQQPIQTTPTPPKPPSTPTPHKTFGHITAEEAANALSWTLPPSITGGSNSNLWPFGAANCDTTGGDLQFNRYEKRYENRVTICDSDNPSLTKIECLLDSEDGFPTIRTTGKVRLGLLDPIIRMCIATNLFPPSTSDKSKCKTDEFMEPTGCEFTAYCEPKGYWKDQGGSKDAPLFRALGSAFNWMKSGTLNVVSPSLAPPVTWSPPSSSTLHYVAFGDCGGSWNPGHCMSDPINLSLVQRILGYGVTNTVAYMMRGLNYDDLAKTNGDRERPIFELWEALTDGNVYPRKEAYDALPSPSNGPLGKVVFSPPPPSGTWWTPICGGLHVSSVYQNFREKVDVRLDGRARELWTDGLVEDVAIKTRNVPLGGTKFDGSDLDDAILIVAREGRRQIHNRDKMFDALAKEFPNRIIAMVAFTEKIDWVLQCAFWRKFGVVVGIHGGNLGCSPFLSPGQALIEGSFECEAKEGGGGQLPKMSMFGVAATAQGAMYRCALVADCDQKVGCMDGGGTIRIDEVVKAVREVDAVQRVEQLSTWPRGG</sequence>
<feature type="transmembrane region" description="Helical" evidence="2">
    <location>
        <begin position="12"/>
        <end position="30"/>
    </location>
</feature>
<evidence type="ECO:0000313" key="4">
    <source>
        <dbReference type="EMBL" id="GMI38837.1"/>
    </source>
</evidence>
<keyword evidence="2" id="KW-0472">Membrane</keyword>
<feature type="compositionally biased region" description="Pro residues" evidence="1">
    <location>
        <begin position="86"/>
        <end position="95"/>
    </location>
</feature>
<dbReference type="EMBL" id="BRYA01000092">
    <property type="protein sequence ID" value="GMI38837.1"/>
    <property type="molecule type" value="Genomic_DNA"/>
</dbReference>
<feature type="domain" description="Glycosyltransferase 61 catalytic" evidence="3">
    <location>
        <begin position="456"/>
        <end position="532"/>
    </location>
</feature>
<keyword evidence="2" id="KW-1133">Transmembrane helix</keyword>
<evidence type="ECO:0000256" key="2">
    <source>
        <dbReference type="SAM" id="Phobius"/>
    </source>
</evidence>
<dbReference type="InterPro" id="IPR049625">
    <property type="entry name" value="Glyco_transf_61_cat"/>
</dbReference>
<evidence type="ECO:0000313" key="5">
    <source>
        <dbReference type="Proteomes" id="UP001165065"/>
    </source>
</evidence>
<dbReference type="PROSITE" id="PS51257">
    <property type="entry name" value="PROKAR_LIPOPROTEIN"/>
    <property type="match status" value="1"/>
</dbReference>
<feature type="region of interest" description="Disordered" evidence="1">
    <location>
        <begin position="63"/>
        <end position="101"/>
    </location>
</feature>
<dbReference type="Proteomes" id="UP001165065">
    <property type="component" value="Unassembled WGS sequence"/>
</dbReference>
<evidence type="ECO:0000259" key="3">
    <source>
        <dbReference type="Pfam" id="PF04577"/>
    </source>
</evidence>
<keyword evidence="2" id="KW-0812">Transmembrane</keyword>